<protein>
    <submittedName>
        <fullName evidence="1">Biliverdin-producing heme oxygenase</fullName>
    </submittedName>
</protein>
<organism evidence="1 2">
    <name type="scientific">Nannocystis radixulma</name>
    <dbReference type="NCBI Taxonomy" id="2995305"/>
    <lineage>
        <taxon>Bacteria</taxon>
        <taxon>Pseudomonadati</taxon>
        <taxon>Myxococcota</taxon>
        <taxon>Polyangia</taxon>
        <taxon>Nannocystales</taxon>
        <taxon>Nannocystaceae</taxon>
        <taxon>Nannocystis</taxon>
    </lineage>
</organism>
<dbReference type="InterPro" id="IPR016053">
    <property type="entry name" value="Haem_Oase-like"/>
</dbReference>
<gene>
    <name evidence="1" type="ORF">POL58_05270</name>
</gene>
<dbReference type="SUPFAM" id="SSF48613">
    <property type="entry name" value="Heme oxygenase-like"/>
    <property type="match status" value="1"/>
</dbReference>
<evidence type="ECO:0000313" key="2">
    <source>
        <dbReference type="Proteomes" id="UP001217838"/>
    </source>
</evidence>
<dbReference type="CDD" id="cd19166">
    <property type="entry name" value="HemeO-bac"/>
    <property type="match status" value="1"/>
</dbReference>
<evidence type="ECO:0000313" key="1">
    <source>
        <dbReference type="EMBL" id="MDC0667135.1"/>
    </source>
</evidence>
<name>A0ABT5B0D3_9BACT</name>
<keyword evidence="2" id="KW-1185">Reference proteome</keyword>
<dbReference type="Gene3D" id="1.20.910.10">
    <property type="entry name" value="Heme oxygenase-like"/>
    <property type="match status" value="1"/>
</dbReference>
<accession>A0ABT5B0D3</accession>
<proteinExistence type="predicted"/>
<reference evidence="1 2" key="1">
    <citation type="submission" date="2022-11" db="EMBL/GenBank/DDBJ databases">
        <title>Minimal conservation of predation-associated metabolite biosynthetic gene clusters underscores biosynthetic potential of Myxococcota including descriptions for ten novel species: Archangium lansinium sp. nov., Myxococcus landrumus sp. nov., Nannocystis bai.</title>
        <authorList>
            <person name="Ahearne A."/>
            <person name="Stevens C."/>
            <person name="Dowd S."/>
        </authorList>
    </citation>
    <scope>NUCLEOTIDE SEQUENCE [LARGE SCALE GENOMIC DNA]</scope>
    <source>
        <strain evidence="1 2">NCELM</strain>
    </source>
</reference>
<sequence>MIAGREPLRRLKDDTADLHQKAELHVRILDADATLTDYRRYLAAMFGYHAPLEDVLGAHEGLRDAGFDPARRRKSPLLVADLRALGEDPWALPPCVAVPPVTTLPRALGVAYVLEGATLGGRYILAKLPPQLAPLRGHATAFLAGYGAQTGACWRAFAAVVARVLVTPEAEAEAVAGARETFERLIDWLAPQTRAAGAALREAS</sequence>
<comment type="caution">
    <text evidence="1">The sequence shown here is derived from an EMBL/GenBank/DDBJ whole genome shotgun (WGS) entry which is preliminary data.</text>
</comment>
<dbReference type="RefSeq" id="WP_271995049.1">
    <property type="nucleotide sequence ID" value="NZ_JAQNDN010000001.1"/>
</dbReference>
<dbReference type="EMBL" id="JAQNDN010000001">
    <property type="protein sequence ID" value="MDC0667135.1"/>
    <property type="molecule type" value="Genomic_DNA"/>
</dbReference>
<dbReference type="InterPro" id="IPR016084">
    <property type="entry name" value="Haem_Oase-like_multi-hlx"/>
</dbReference>
<dbReference type="Proteomes" id="UP001217838">
    <property type="component" value="Unassembled WGS sequence"/>
</dbReference>
<dbReference type="Pfam" id="PF01126">
    <property type="entry name" value="Heme_oxygenase"/>
    <property type="match status" value="1"/>
</dbReference>